<evidence type="ECO:0000313" key="3">
    <source>
        <dbReference type="Proteomes" id="UP001189429"/>
    </source>
</evidence>
<protein>
    <submittedName>
        <fullName evidence="2">Uncharacterized protein</fullName>
    </submittedName>
</protein>
<keyword evidence="3" id="KW-1185">Reference proteome</keyword>
<name>A0ABN9XNP5_9DINO</name>
<feature type="compositionally biased region" description="Basic and acidic residues" evidence="1">
    <location>
        <begin position="733"/>
        <end position="742"/>
    </location>
</feature>
<reference evidence="2" key="1">
    <citation type="submission" date="2023-10" db="EMBL/GenBank/DDBJ databases">
        <authorList>
            <person name="Chen Y."/>
            <person name="Shah S."/>
            <person name="Dougan E. K."/>
            <person name="Thang M."/>
            <person name="Chan C."/>
        </authorList>
    </citation>
    <scope>NUCLEOTIDE SEQUENCE [LARGE SCALE GENOMIC DNA]</scope>
</reference>
<evidence type="ECO:0000313" key="2">
    <source>
        <dbReference type="EMBL" id="CAK0899775.1"/>
    </source>
</evidence>
<feature type="region of interest" description="Disordered" evidence="1">
    <location>
        <begin position="827"/>
        <end position="907"/>
    </location>
</feature>
<feature type="region of interest" description="Disordered" evidence="1">
    <location>
        <begin position="733"/>
        <end position="758"/>
    </location>
</feature>
<evidence type="ECO:0000256" key="1">
    <source>
        <dbReference type="SAM" id="MobiDB-lite"/>
    </source>
</evidence>
<feature type="compositionally biased region" description="Low complexity" evidence="1">
    <location>
        <begin position="879"/>
        <end position="905"/>
    </location>
</feature>
<proteinExistence type="predicted"/>
<accession>A0ABN9XNP5</accession>
<sequence length="1034" mass="108350">MVAARPQLRQLLSALAQKLPRDTAEQSAWEPAWTAEVVAALRDLRLTGADPQLCTRLGHTIVQAAPGLQLDALLHAVCDLCGVAAGGAALDGAAGSLDSPRAPDDYALWVLGSRLERLCGSHAPGELPTRQLVHLLHLFAHPAVMWRAPARTSEVVLRHVRHGLPDCGVGELANLLQAYGDSPAVAAEVLAEVGRGAAERLKGAGMAELTAVASALPGQAEVPAGLTAAVLTRLASVVAEGPAASLDLAIAALSGAAEAPVHADAEAAAVARAALRRALSTVGARATAAGGAAGPESLARLLVLRLGGGCNAEEGNAATAAPPAATAEGELDAWAPAAAQSLVPRMEELSTLSLVQLAASLAAVGGDASAAPRFGDAGPALFEAIQTVAISRAPALAVQDLAAVASALAAAGVLDRGLLEAFDVEAALARPLEPATAAELAWAMAVAKLESPTAWALAALQLEGPGWLEAGAGSKSRFYEAIRSCQVVRGAQWRPGSAAAEALEASSWRECWAAQRSSGWAPSALDGTVSSLLEALGEDFQPAAEGSDGLYVMPFFSERKSVVIDHLSVPARHAVSQEARGDLSLRHQVWSATGHSVLGIPDTTWAQLAARVPEPEPAAEGQSSAEAAAEREAAVRAVQAEWLRGRLEGLRRKDLLMEADLQDDVLDLVRDLPVGDGGLNVDALRALADRPGEVRKRAVRVFQKTFEEDRVKSPSGWMIGIIKREAAAYAEEQKKAEERKEASAGTRPDQGWSRPTGKPLEEVKLGERLRGVVTNELLGRVWVNAGHTHDVTFRTKADRFKVDYRLTNLKVVSIDLSRKRIEVEETRQTKAIPPGTAKKSKASDRLLEPGHLDARPPGGARTSNRQGPAAAGGAAKTSRQGPAAAGADAPAWREAAAPRPAAGWQRRGRPLAELVVGEAAAGRVTNVLHNPDGQQRQPRCPMMADLESSSLHPPHTPDQITDDIIFPVPAILLDSGLWGPVSGPGTMRNASGTKSDLRRKGGNASGSALKQYRLMLGKARERLQCYTKQCFHKR</sequence>
<gene>
    <name evidence="2" type="ORF">PCOR1329_LOCUS77212</name>
</gene>
<dbReference type="EMBL" id="CAUYUJ010020663">
    <property type="protein sequence ID" value="CAK0899775.1"/>
    <property type="molecule type" value="Genomic_DNA"/>
</dbReference>
<feature type="region of interest" description="Disordered" evidence="1">
    <location>
        <begin position="983"/>
        <end position="1004"/>
    </location>
</feature>
<feature type="compositionally biased region" description="Basic and acidic residues" evidence="1">
    <location>
        <begin position="841"/>
        <end position="854"/>
    </location>
</feature>
<dbReference type="Proteomes" id="UP001189429">
    <property type="component" value="Unassembled WGS sequence"/>
</dbReference>
<comment type="caution">
    <text evidence="2">The sequence shown here is derived from an EMBL/GenBank/DDBJ whole genome shotgun (WGS) entry which is preliminary data.</text>
</comment>
<organism evidence="2 3">
    <name type="scientific">Prorocentrum cordatum</name>
    <dbReference type="NCBI Taxonomy" id="2364126"/>
    <lineage>
        <taxon>Eukaryota</taxon>
        <taxon>Sar</taxon>
        <taxon>Alveolata</taxon>
        <taxon>Dinophyceae</taxon>
        <taxon>Prorocentrales</taxon>
        <taxon>Prorocentraceae</taxon>
        <taxon>Prorocentrum</taxon>
    </lineage>
</organism>